<dbReference type="InterPro" id="IPR050631">
    <property type="entry name" value="PheA/TfdB_FAD_monoxygenase"/>
</dbReference>
<dbReference type="PANTHER" id="PTHR43476:SF3">
    <property type="entry name" value="FAD-BINDING MONOOXYGENASE"/>
    <property type="match status" value="1"/>
</dbReference>
<feature type="domain" description="FAD-binding" evidence="2">
    <location>
        <begin position="14"/>
        <end position="357"/>
    </location>
</feature>
<dbReference type="PRINTS" id="PR00420">
    <property type="entry name" value="RNGMNOXGNASE"/>
</dbReference>
<evidence type="ECO:0000259" key="2">
    <source>
        <dbReference type="Pfam" id="PF01494"/>
    </source>
</evidence>
<proteinExistence type="predicted"/>
<dbReference type="SUPFAM" id="SSF51905">
    <property type="entry name" value="FAD/NAD(P)-binding domain"/>
    <property type="match status" value="1"/>
</dbReference>
<dbReference type="Proteomes" id="UP000217768">
    <property type="component" value="Unassembled WGS sequence"/>
</dbReference>
<dbReference type="InterPro" id="IPR002938">
    <property type="entry name" value="FAD-bd"/>
</dbReference>
<dbReference type="GeneID" id="75269576"/>
<sequence length="514" mass="56608">MTDSPAYKHAEESVPVVIVGAGPTGITAATLLAQHGIRCLVLERWDDVYPQPRAVHLDDEVRRILARLGINDEFAAISRPALGLRLLDPEFGVLAQFNRDPAESVHGFPQANMFDQPEFEALLRRNLKNFPGAVMRGNSEVTDVTQTEVGRLRVTFADRATGEGHVVDADYVLGCDGANSVVRSAIGAAMDDLHFEQRWLVVDVATDVDLNQWDGVYQVCSPVRAATYMRIGATRYRWEFRLLPGETADDYRSCAALRSLISPWVGDVADEDLELVRVAEYTFRAQLANRWRDRNVFLLGDAAHLTPPFIGQGMGAGLRDAMNLAWKLAGVLGEDLPEEVLETYEQERKPHARALIALALGMGWAMTAGGGIGDAIRRTVVPRLHLVPGMRGRIVNSRTPALRRSALVVKSRLRRDLAATLCPNPVLDNGARFDNVVGNRFALITSLPLTKGQRIELDHRGAVVLSVKPGCELDRWLRRGRATAAIVRPDRTVMRAGRDTAALCNALLYFCPGD</sequence>
<name>A0A2A2ZH90_MYCAV</name>
<dbReference type="PANTHER" id="PTHR43476">
    <property type="entry name" value="3-(3-HYDROXY-PHENYL)PROPIONATE/3-HYDROXYCINNAMIC ACID HYDROXYLASE"/>
    <property type="match status" value="1"/>
</dbReference>
<dbReference type="Gene3D" id="3.30.70.2450">
    <property type="match status" value="1"/>
</dbReference>
<dbReference type="AlphaFoldDB" id="A0A2A2ZH90"/>
<protein>
    <submittedName>
        <fullName evidence="3">3-(3-hydroxyphenyl)propionate hydroxylase</fullName>
    </submittedName>
</protein>
<dbReference type="Pfam" id="PF01494">
    <property type="entry name" value="FAD_binding_3"/>
    <property type="match status" value="1"/>
</dbReference>
<gene>
    <name evidence="3" type="ORF">CKJ66_14730</name>
</gene>
<organism evidence="3 4">
    <name type="scientific">Mycobacterium avium</name>
    <dbReference type="NCBI Taxonomy" id="1764"/>
    <lineage>
        <taxon>Bacteria</taxon>
        <taxon>Bacillati</taxon>
        <taxon>Actinomycetota</taxon>
        <taxon>Actinomycetes</taxon>
        <taxon>Mycobacteriales</taxon>
        <taxon>Mycobacteriaceae</taxon>
        <taxon>Mycobacterium</taxon>
        <taxon>Mycobacterium avium complex (MAC)</taxon>
    </lineage>
</organism>
<evidence type="ECO:0000313" key="3">
    <source>
        <dbReference type="EMBL" id="PBA25907.1"/>
    </source>
</evidence>
<dbReference type="EMBL" id="NSFD01000039">
    <property type="protein sequence ID" value="PBA25907.1"/>
    <property type="molecule type" value="Genomic_DNA"/>
</dbReference>
<keyword evidence="1" id="KW-0560">Oxidoreductase</keyword>
<dbReference type="GO" id="GO:0008688">
    <property type="term" value="F:3-(3-hydroxyphenyl)propionate hydroxylase activity"/>
    <property type="evidence" value="ECO:0007669"/>
    <property type="project" value="TreeGrafter"/>
</dbReference>
<reference evidence="3 4" key="1">
    <citation type="submission" date="2017-08" db="EMBL/GenBank/DDBJ databases">
        <title>Phylogenetic analysis of Mycobacterium avium complex whole genomes.</title>
        <authorList>
            <person name="Caverly L.J."/>
            <person name="Spilker T."/>
            <person name="Lipuma J."/>
        </authorList>
    </citation>
    <scope>NUCLEOTIDE SEQUENCE [LARGE SCALE GENOMIC DNA]</scope>
    <source>
        <strain evidence="3 4">FLAC0165</strain>
    </source>
</reference>
<dbReference type="NCBIfam" id="NF004829">
    <property type="entry name" value="PRK06183.1-3"/>
    <property type="match status" value="1"/>
</dbReference>
<dbReference type="Gene3D" id="3.50.50.60">
    <property type="entry name" value="FAD/NAD(P)-binding domain"/>
    <property type="match status" value="1"/>
</dbReference>
<dbReference type="GO" id="GO:0019622">
    <property type="term" value="P:3-(3-hydroxy)phenylpropionate catabolic process"/>
    <property type="evidence" value="ECO:0007669"/>
    <property type="project" value="TreeGrafter"/>
</dbReference>
<dbReference type="GO" id="GO:0071949">
    <property type="term" value="F:FAD binding"/>
    <property type="evidence" value="ECO:0007669"/>
    <property type="project" value="InterPro"/>
</dbReference>
<evidence type="ECO:0000256" key="1">
    <source>
        <dbReference type="ARBA" id="ARBA00023002"/>
    </source>
</evidence>
<dbReference type="RefSeq" id="WP_033719603.1">
    <property type="nucleotide sequence ID" value="NZ_JAAILH010000012.1"/>
</dbReference>
<accession>A0A2A2ZH90</accession>
<evidence type="ECO:0000313" key="4">
    <source>
        <dbReference type="Proteomes" id="UP000217768"/>
    </source>
</evidence>
<comment type="caution">
    <text evidence="3">The sequence shown here is derived from an EMBL/GenBank/DDBJ whole genome shotgun (WGS) entry which is preliminary data.</text>
</comment>
<dbReference type="InterPro" id="IPR036188">
    <property type="entry name" value="FAD/NAD-bd_sf"/>
</dbReference>